<dbReference type="AlphaFoldDB" id="A0A067Q9G8"/>
<proteinExistence type="predicted"/>
<organism evidence="2 3">
    <name type="scientific">Jaapia argillacea MUCL 33604</name>
    <dbReference type="NCBI Taxonomy" id="933084"/>
    <lineage>
        <taxon>Eukaryota</taxon>
        <taxon>Fungi</taxon>
        <taxon>Dikarya</taxon>
        <taxon>Basidiomycota</taxon>
        <taxon>Agaricomycotina</taxon>
        <taxon>Agaricomycetes</taxon>
        <taxon>Agaricomycetidae</taxon>
        <taxon>Jaapiales</taxon>
        <taxon>Jaapiaceae</taxon>
        <taxon>Jaapia</taxon>
    </lineage>
</organism>
<keyword evidence="3" id="KW-1185">Reference proteome</keyword>
<evidence type="ECO:0000313" key="2">
    <source>
        <dbReference type="EMBL" id="KDQ59236.1"/>
    </source>
</evidence>
<name>A0A067Q9G8_9AGAM</name>
<feature type="compositionally biased region" description="Acidic residues" evidence="1">
    <location>
        <begin position="127"/>
        <end position="137"/>
    </location>
</feature>
<feature type="region of interest" description="Disordered" evidence="1">
    <location>
        <begin position="1"/>
        <end position="204"/>
    </location>
</feature>
<protein>
    <submittedName>
        <fullName evidence="2">Uncharacterized protein</fullName>
    </submittedName>
</protein>
<sequence>MKKRGQAKPPSTTRNVSLARPADQEDVIEVFDDLDSHDKVKKAKGAKQPPSEATKAHRKPPSKKQARDGGEQTAKGQEKPVKSEKPQGKRVKHASLDEGDEDAQIVKVKKGRAGDVSRGKQKHVLEEDANDGEESDQDPLPKKKRKIQVVPNGPAASFTWDKLNMGDGGLDIPTELSPIKDSEVPKTVPGRLGTARGLGPFGRR</sequence>
<dbReference type="OrthoDB" id="2681654at2759"/>
<dbReference type="InParanoid" id="A0A067Q9G8"/>
<accession>A0A067Q9G8</accession>
<dbReference type="Proteomes" id="UP000027265">
    <property type="component" value="Unassembled WGS sequence"/>
</dbReference>
<feature type="compositionally biased region" description="Basic and acidic residues" evidence="1">
    <location>
        <begin position="65"/>
        <end position="87"/>
    </location>
</feature>
<reference evidence="3" key="1">
    <citation type="journal article" date="2014" name="Proc. Natl. Acad. Sci. U.S.A.">
        <title>Extensive sampling of basidiomycete genomes demonstrates inadequacy of the white-rot/brown-rot paradigm for wood decay fungi.</title>
        <authorList>
            <person name="Riley R."/>
            <person name="Salamov A.A."/>
            <person name="Brown D.W."/>
            <person name="Nagy L.G."/>
            <person name="Floudas D."/>
            <person name="Held B.W."/>
            <person name="Levasseur A."/>
            <person name="Lombard V."/>
            <person name="Morin E."/>
            <person name="Otillar R."/>
            <person name="Lindquist E.A."/>
            <person name="Sun H."/>
            <person name="LaButti K.M."/>
            <person name="Schmutz J."/>
            <person name="Jabbour D."/>
            <person name="Luo H."/>
            <person name="Baker S.E."/>
            <person name="Pisabarro A.G."/>
            <person name="Walton J.D."/>
            <person name="Blanchette R.A."/>
            <person name="Henrissat B."/>
            <person name="Martin F."/>
            <person name="Cullen D."/>
            <person name="Hibbett D.S."/>
            <person name="Grigoriev I.V."/>
        </authorList>
    </citation>
    <scope>NUCLEOTIDE SEQUENCE [LARGE SCALE GENOMIC DNA]</scope>
    <source>
        <strain evidence="3">MUCL 33604</strain>
    </source>
</reference>
<dbReference type="STRING" id="933084.A0A067Q9G8"/>
<dbReference type="HOGENOM" id="CLU_1343452_0_0_1"/>
<dbReference type="EMBL" id="KL197716">
    <property type="protein sequence ID" value="KDQ59236.1"/>
    <property type="molecule type" value="Genomic_DNA"/>
</dbReference>
<evidence type="ECO:0000256" key="1">
    <source>
        <dbReference type="SAM" id="MobiDB-lite"/>
    </source>
</evidence>
<gene>
    <name evidence="2" type="ORF">JAAARDRAFT_128195</name>
</gene>
<feature type="compositionally biased region" description="Acidic residues" evidence="1">
    <location>
        <begin position="24"/>
        <end position="35"/>
    </location>
</feature>
<feature type="compositionally biased region" description="Basic and acidic residues" evidence="1">
    <location>
        <begin position="112"/>
        <end position="126"/>
    </location>
</feature>
<evidence type="ECO:0000313" key="3">
    <source>
        <dbReference type="Proteomes" id="UP000027265"/>
    </source>
</evidence>